<keyword evidence="1" id="KW-0677">Repeat</keyword>
<dbReference type="STRING" id="296587.C1EBA2"/>
<dbReference type="PROSITE" id="PS50088">
    <property type="entry name" value="ANK_REPEAT"/>
    <property type="match status" value="4"/>
</dbReference>
<keyword evidence="2 3" id="KW-0040">ANK repeat</keyword>
<reference evidence="4 5" key="1">
    <citation type="journal article" date="2009" name="Science">
        <title>Green evolution and dynamic adaptations revealed by genomes of the marine picoeukaryotes Micromonas.</title>
        <authorList>
            <person name="Worden A.Z."/>
            <person name="Lee J.H."/>
            <person name="Mock T."/>
            <person name="Rouze P."/>
            <person name="Simmons M.P."/>
            <person name="Aerts A.L."/>
            <person name="Allen A.E."/>
            <person name="Cuvelier M.L."/>
            <person name="Derelle E."/>
            <person name="Everett M.V."/>
            <person name="Foulon E."/>
            <person name="Grimwood J."/>
            <person name="Gundlach H."/>
            <person name="Henrissat B."/>
            <person name="Napoli C."/>
            <person name="McDonald S.M."/>
            <person name="Parker M.S."/>
            <person name="Rombauts S."/>
            <person name="Salamov A."/>
            <person name="Von Dassow P."/>
            <person name="Badger J.H."/>
            <person name="Coutinho P.M."/>
            <person name="Demir E."/>
            <person name="Dubchak I."/>
            <person name="Gentemann C."/>
            <person name="Eikrem W."/>
            <person name="Gready J.E."/>
            <person name="John U."/>
            <person name="Lanier W."/>
            <person name="Lindquist E.A."/>
            <person name="Lucas S."/>
            <person name="Mayer K.F."/>
            <person name="Moreau H."/>
            <person name="Not F."/>
            <person name="Otillar R."/>
            <person name="Panaud O."/>
            <person name="Pangilinan J."/>
            <person name="Paulsen I."/>
            <person name="Piegu B."/>
            <person name="Poliakov A."/>
            <person name="Robbens S."/>
            <person name="Schmutz J."/>
            <person name="Toulza E."/>
            <person name="Wyss T."/>
            <person name="Zelensky A."/>
            <person name="Zhou K."/>
            <person name="Armbrust E.V."/>
            <person name="Bhattacharya D."/>
            <person name="Goodenough U.W."/>
            <person name="Van de Peer Y."/>
            <person name="Grigoriev I.V."/>
        </authorList>
    </citation>
    <scope>NUCLEOTIDE SEQUENCE [LARGE SCALE GENOMIC DNA]</scope>
    <source>
        <strain evidence="5">RCC299 / NOUM17</strain>
    </source>
</reference>
<sequence length="322" mass="34621">MPAKKAKRSIIVDAIQRGHLSILQAFGQELSQVFATEVLPKLDIKDTLSLAKVNKAFNAAVWNEHGVACMKDKMKVNETQISPMLWAASVGNLSAVKALVKAGQDLDETGIFHTVNCVCCGELVQYPKQTMLQVATRCGHAEVVAFLIQAGADVNILCGIESRSALLEACRQCALKCARLLIEAGADVNTTDKYMSTPLISASLSHTKNPLVQMLIDAGANVNHSSAETETMMLRDDGDTALHRAARYGIGETVTALLQAGAHVDAKSSTGKTALCYAALSKELVIFKELMKWGASALPLALDYAKCHVELEAFKDDETDSE</sequence>
<feature type="repeat" description="ANK" evidence="3">
    <location>
        <begin position="127"/>
        <end position="159"/>
    </location>
</feature>
<dbReference type="Gene3D" id="1.25.40.20">
    <property type="entry name" value="Ankyrin repeat-containing domain"/>
    <property type="match status" value="2"/>
</dbReference>
<evidence type="ECO:0000313" key="5">
    <source>
        <dbReference type="Proteomes" id="UP000002009"/>
    </source>
</evidence>
<feature type="repeat" description="ANK" evidence="3">
    <location>
        <begin position="237"/>
        <end position="269"/>
    </location>
</feature>
<evidence type="ECO:0000313" key="4">
    <source>
        <dbReference type="EMBL" id="ACO64996.1"/>
    </source>
</evidence>
<evidence type="ECO:0000256" key="3">
    <source>
        <dbReference type="PROSITE-ProRule" id="PRU00023"/>
    </source>
</evidence>
<dbReference type="SUPFAM" id="SSF48403">
    <property type="entry name" value="Ankyrin repeat"/>
    <property type="match status" value="1"/>
</dbReference>
<dbReference type="InterPro" id="IPR002110">
    <property type="entry name" value="Ankyrin_rpt"/>
</dbReference>
<feature type="repeat" description="ANK" evidence="3">
    <location>
        <begin position="194"/>
        <end position="227"/>
    </location>
</feature>
<feature type="repeat" description="ANK" evidence="3">
    <location>
        <begin position="161"/>
        <end position="193"/>
    </location>
</feature>
<protein>
    <submittedName>
        <fullName evidence="4">Uncharacterized protein</fullName>
    </submittedName>
</protein>
<dbReference type="eggNOG" id="KOG0504">
    <property type="taxonomic scope" value="Eukaryota"/>
</dbReference>
<dbReference type="GeneID" id="8245379"/>
<dbReference type="Pfam" id="PF00023">
    <property type="entry name" value="Ank"/>
    <property type="match status" value="1"/>
</dbReference>
<dbReference type="InParanoid" id="C1EBA2"/>
<dbReference type="EMBL" id="CP001328">
    <property type="protein sequence ID" value="ACO64996.1"/>
    <property type="molecule type" value="Genomic_DNA"/>
</dbReference>
<dbReference type="PANTHER" id="PTHR24171">
    <property type="entry name" value="ANKYRIN REPEAT DOMAIN-CONTAINING PROTEIN 39-RELATED"/>
    <property type="match status" value="1"/>
</dbReference>
<evidence type="ECO:0000256" key="1">
    <source>
        <dbReference type="ARBA" id="ARBA00022737"/>
    </source>
</evidence>
<dbReference type="SMART" id="SM00248">
    <property type="entry name" value="ANK"/>
    <property type="match status" value="6"/>
</dbReference>
<dbReference type="KEGG" id="mis:MICPUN_60359"/>
<dbReference type="Pfam" id="PF12796">
    <property type="entry name" value="Ank_2"/>
    <property type="match status" value="1"/>
</dbReference>
<gene>
    <name evidence="4" type="ORF">MICPUN_60359</name>
</gene>
<name>C1EBA2_MICCC</name>
<dbReference type="Proteomes" id="UP000002009">
    <property type="component" value="Chromosome 7"/>
</dbReference>
<evidence type="ECO:0000256" key="2">
    <source>
        <dbReference type="ARBA" id="ARBA00023043"/>
    </source>
</evidence>
<dbReference type="OrthoDB" id="512202at2759"/>
<dbReference type="InterPro" id="IPR036770">
    <property type="entry name" value="Ankyrin_rpt-contain_sf"/>
</dbReference>
<dbReference type="PROSITE" id="PS50297">
    <property type="entry name" value="ANK_REP_REGION"/>
    <property type="match status" value="3"/>
</dbReference>
<organism evidence="4 5">
    <name type="scientific">Micromonas commoda (strain RCC299 / NOUM17 / CCMP2709)</name>
    <name type="common">Picoplanktonic green alga</name>
    <dbReference type="NCBI Taxonomy" id="296587"/>
    <lineage>
        <taxon>Eukaryota</taxon>
        <taxon>Viridiplantae</taxon>
        <taxon>Chlorophyta</taxon>
        <taxon>Mamiellophyceae</taxon>
        <taxon>Mamiellales</taxon>
        <taxon>Mamiellaceae</taxon>
        <taxon>Micromonas</taxon>
    </lineage>
</organism>
<accession>C1EBA2</accession>
<proteinExistence type="predicted"/>
<dbReference type="AlphaFoldDB" id="C1EBA2"/>
<keyword evidence="5" id="KW-1185">Reference proteome</keyword>
<dbReference type="RefSeq" id="XP_002503738.1">
    <property type="nucleotide sequence ID" value="XM_002503692.1"/>
</dbReference>